<name>A0ACC2MTP7_PERAE</name>
<evidence type="ECO:0000313" key="1">
    <source>
        <dbReference type="EMBL" id="KAJ8649013.1"/>
    </source>
</evidence>
<proteinExistence type="predicted"/>
<accession>A0ACC2MTP7</accession>
<keyword evidence="2" id="KW-1185">Reference proteome</keyword>
<organism evidence="1 2">
    <name type="scientific">Persea americana</name>
    <name type="common">Avocado</name>
    <dbReference type="NCBI Taxonomy" id="3435"/>
    <lineage>
        <taxon>Eukaryota</taxon>
        <taxon>Viridiplantae</taxon>
        <taxon>Streptophyta</taxon>
        <taxon>Embryophyta</taxon>
        <taxon>Tracheophyta</taxon>
        <taxon>Spermatophyta</taxon>
        <taxon>Magnoliopsida</taxon>
        <taxon>Magnoliidae</taxon>
        <taxon>Laurales</taxon>
        <taxon>Lauraceae</taxon>
        <taxon>Persea</taxon>
    </lineage>
</organism>
<comment type="caution">
    <text evidence="1">The sequence shown here is derived from an EMBL/GenBank/DDBJ whole genome shotgun (WGS) entry which is preliminary data.</text>
</comment>
<sequence length="88" mass="9876">MGTRRSPGNRNEETTSSSLPVALLPLSFGRKKRALPRAPAALLQHLMDTNFTRHTLCTSYVFQSVHRSSKFWSVHNGQLSLFPLVPLD</sequence>
<dbReference type="EMBL" id="CM056809">
    <property type="protein sequence ID" value="KAJ8649013.1"/>
    <property type="molecule type" value="Genomic_DNA"/>
</dbReference>
<dbReference type="Proteomes" id="UP001234297">
    <property type="component" value="Chromosome 1"/>
</dbReference>
<reference evidence="1 2" key="1">
    <citation type="journal article" date="2022" name="Hortic Res">
        <title>A haplotype resolved chromosomal level avocado genome allows analysis of novel avocado genes.</title>
        <authorList>
            <person name="Nath O."/>
            <person name="Fletcher S.J."/>
            <person name="Hayward A."/>
            <person name="Shaw L.M."/>
            <person name="Masouleh A.K."/>
            <person name="Furtado A."/>
            <person name="Henry R.J."/>
            <person name="Mitter N."/>
        </authorList>
    </citation>
    <scope>NUCLEOTIDE SEQUENCE [LARGE SCALE GENOMIC DNA]</scope>
    <source>
        <strain evidence="2">cv. Hass</strain>
    </source>
</reference>
<evidence type="ECO:0000313" key="2">
    <source>
        <dbReference type="Proteomes" id="UP001234297"/>
    </source>
</evidence>
<protein>
    <submittedName>
        <fullName evidence="1">Uncharacterized protein</fullName>
    </submittedName>
</protein>
<gene>
    <name evidence="1" type="ORF">MRB53_002036</name>
</gene>